<gene>
    <name evidence="2" type="ORF">B1A_06492</name>
</gene>
<dbReference type="Pfam" id="PF14323">
    <property type="entry name" value="GxGYxYP_C"/>
    <property type="match status" value="1"/>
</dbReference>
<organism evidence="2">
    <name type="scientific">mine drainage metagenome</name>
    <dbReference type="NCBI Taxonomy" id="410659"/>
    <lineage>
        <taxon>unclassified sequences</taxon>
        <taxon>metagenomes</taxon>
        <taxon>ecological metagenomes</taxon>
    </lineage>
</organism>
<reference evidence="2" key="2">
    <citation type="journal article" date="2014" name="ISME J.">
        <title>Microbial stratification in low pH oxic and suboxic macroscopic growths along an acid mine drainage.</title>
        <authorList>
            <person name="Mendez-Garcia C."/>
            <person name="Mesa V."/>
            <person name="Sprenger R.R."/>
            <person name="Richter M."/>
            <person name="Diez M.S."/>
            <person name="Solano J."/>
            <person name="Bargiela R."/>
            <person name="Golyshina O.V."/>
            <person name="Manteca A."/>
            <person name="Ramos J.L."/>
            <person name="Gallego J.R."/>
            <person name="Llorente I."/>
            <person name="Martins Dos Santos V.A."/>
            <person name="Jensen O.N."/>
            <person name="Pelaez A.I."/>
            <person name="Sanchez J."/>
            <person name="Ferrer M."/>
        </authorList>
    </citation>
    <scope>NUCLEOTIDE SEQUENCE</scope>
</reference>
<dbReference type="PANTHER" id="PTHR37321:SF1">
    <property type="entry name" value="EXPORTED PROTEIN"/>
    <property type="match status" value="1"/>
</dbReference>
<reference evidence="2" key="1">
    <citation type="submission" date="2013-08" db="EMBL/GenBank/DDBJ databases">
        <authorList>
            <person name="Mendez C."/>
            <person name="Richter M."/>
            <person name="Ferrer M."/>
            <person name="Sanchez J."/>
        </authorList>
    </citation>
    <scope>NUCLEOTIDE SEQUENCE</scope>
</reference>
<dbReference type="PANTHER" id="PTHR37321">
    <property type="entry name" value="EXPORTED PROTEIN-RELATED"/>
    <property type="match status" value="1"/>
</dbReference>
<protein>
    <recommendedName>
        <fullName evidence="1">GxGYxYP putative glycoside hydrolase C-terminal domain-containing protein</fullName>
    </recommendedName>
</protein>
<accession>T1CNN1</accession>
<dbReference type="InterPro" id="IPR025832">
    <property type="entry name" value="GxGYxYP_C"/>
</dbReference>
<dbReference type="Gene3D" id="3.20.20.490">
    <property type="entry name" value="GxGYxYP glycoside hydrolase, C-terminal domain"/>
    <property type="match status" value="1"/>
</dbReference>
<proteinExistence type="predicted"/>
<evidence type="ECO:0000259" key="1">
    <source>
        <dbReference type="Pfam" id="PF14323"/>
    </source>
</evidence>
<name>T1CNN1_9ZZZZ</name>
<dbReference type="EMBL" id="AUZX01004708">
    <property type="protein sequence ID" value="EQD70079.1"/>
    <property type="molecule type" value="Genomic_DNA"/>
</dbReference>
<dbReference type="AlphaFoldDB" id="T1CNN1"/>
<dbReference type="InterPro" id="IPR038410">
    <property type="entry name" value="GxGYxYP_C_sf"/>
</dbReference>
<feature type="non-terminal residue" evidence="2">
    <location>
        <position position="73"/>
    </location>
</feature>
<feature type="domain" description="GxGYxYP putative glycoside hydrolase C-terminal" evidence="1">
    <location>
        <begin position="9"/>
        <end position="59"/>
    </location>
</feature>
<comment type="caution">
    <text evidence="2">The sequence shown here is derived from an EMBL/GenBank/DDBJ whole genome shotgun (WGS) entry which is preliminary data.</text>
</comment>
<evidence type="ECO:0000313" key="2">
    <source>
        <dbReference type="EMBL" id="EQD70079.1"/>
    </source>
</evidence>
<sequence>MAPDGYVADKSYMAIYVGDYDSAAWLYQMLPTMWTDPARGSIPLGWAFDPNLSDRFAPGMVYARDTKTPTITL</sequence>